<sequence length="386" mass="41133">MSEISSSSSGDAAFTSSGAPPAPPSSPLPAANAMSLLHVRLTEDNYLPWKVQFETLLDAYDLMGFITGSDPCPPATLPDPSDPTRMAPNPASRAWVRKDKLILSWLFSSLSERLMSFVAAHTSSKAVWDALALAFASQSRARIMQLRVQLQHVKRGTGSISSYIQTVKAIADSLLVIGSPVPDSDLIMHVLLGLGPEYDSFLPTVTTRVDEFSLEDLHGMLLAHESLLHNRAQASEVAPFPSVHATARGNSSAPPATYGARGNSSAPPAAYGARNNRGGRGRGRGRRDPRTPRCQLCLEFGHRGLECPQRFNPALTSRHPPPAPAYGTRGPPPVPYGVSSPSGPSPSWTASPATYSVGAPATSSSSAYWYPDSGATHHITPDYSQL</sequence>
<evidence type="ECO:0000256" key="1">
    <source>
        <dbReference type="SAM" id="MobiDB-lite"/>
    </source>
</evidence>
<dbReference type="EMBL" id="GDJX01017877">
    <property type="protein sequence ID" value="JAT50059.1"/>
    <property type="molecule type" value="Transcribed_RNA"/>
</dbReference>
<dbReference type="SUPFAM" id="SSF57756">
    <property type="entry name" value="Retrovirus zinc finger-like domains"/>
    <property type="match status" value="1"/>
</dbReference>
<feature type="non-terminal residue" evidence="2">
    <location>
        <position position="386"/>
    </location>
</feature>
<protein>
    <submittedName>
        <fullName evidence="2">Retrovirus-related Pol polyprotein from transposon TNT 1-94</fullName>
    </submittedName>
</protein>
<feature type="compositionally biased region" description="Low complexity" evidence="1">
    <location>
        <begin position="1"/>
        <end position="19"/>
    </location>
</feature>
<dbReference type="GO" id="GO:0008270">
    <property type="term" value="F:zinc ion binding"/>
    <property type="evidence" value="ECO:0007669"/>
    <property type="project" value="InterPro"/>
</dbReference>
<dbReference type="PANTHER" id="PTHR47481">
    <property type="match status" value="1"/>
</dbReference>
<feature type="region of interest" description="Disordered" evidence="1">
    <location>
        <begin position="1"/>
        <end position="27"/>
    </location>
</feature>
<dbReference type="Pfam" id="PF14223">
    <property type="entry name" value="Retrotran_gag_2"/>
    <property type="match status" value="1"/>
</dbReference>
<feature type="region of interest" description="Disordered" evidence="1">
    <location>
        <begin position="245"/>
        <end position="292"/>
    </location>
</feature>
<organism evidence="2">
    <name type="scientific">Anthurium amnicola</name>
    <dbReference type="NCBI Taxonomy" id="1678845"/>
    <lineage>
        <taxon>Eukaryota</taxon>
        <taxon>Viridiplantae</taxon>
        <taxon>Streptophyta</taxon>
        <taxon>Embryophyta</taxon>
        <taxon>Tracheophyta</taxon>
        <taxon>Spermatophyta</taxon>
        <taxon>Magnoliopsida</taxon>
        <taxon>Liliopsida</taxon>
        <taxon>Araceae</taxon>
        <taxon>Pothoideae</taxon>
        <taxon>Potheae</taxon>
        <taxon>Anthurium</taxon>
    </lineage>
</organism>
<gene>
    <name evidence="2" type="primary">POLX_317</name>
    <name evidence="2" type="ORF">g.128576</name>
</gene>
<feature type="compositionally biased region" description="Low complexity" evidence="1">
    <location>
        <begin position="336"/>
        <end position="356"/>
    </location>
</feature>
<dbReference type="InterPro" id="IPR036875">
    <property type="entry name" value="Znf_CCHC_sf"/>
</dbReference>
<proteinExistence type="predicted"/>
<dbReference type="GO" id="GO:0003676">
    <property type="term" value="F:nucleic acid binding"/>
    <property type="evidence" value="ECO:0007669"/>
    <property type="project" value="InterPro"/>
</dbReference>
<name>A0A1D1Y600_9ARAE</name>
<reference evidence="2" key="1">
    <citation type="submission" date="2015-07" db="EMBL/GenBank/DDBJ databases">
        <title>Transcriptome Assembly of Anthurium amnicola.</title>
        <authorList>
            <person name="Suzuki J."/>
        </authorList>
    </citation>
    <scope>NUCLEOTIDE SEQUENCE</scope>
</reference>
<evidence type="ECO:0000313" key="2">
    <source>
        <dbReference type="EMBL" id="JAT50059.1"/>
    </source>
</evidence>
<feature type="region of interest" description="Disordered" evidence="1">
    <location>
        <begin position="311"/>
        <end position="374"/>
    </location>
</feature>
<dbReference type="AlphaFoldDB" id="A0A1D1Y600"/>
<feature type="compositionally biased region" description="Pro residues" evidence="1">
    <location>
        <begin position="319"/>
        <end position="335"/>
    </location>
</feature>
<accession>A0A1D1Y600</accession>
<dbReference type="PANTHER" id="PTHR47481:SF22">
    <property type="entry name" value="RETROTRANSPOSON GAG DOMAIN-CONTAINING PROTEIN"/>
    <property type="match status" value="1"/>
</dbReference>